<dbReference type="SUPFAM" id="SSF50370">
    <property type="entry name" value="Ricin B-like lectins"/>
    <property type="match status" value="1"/>
</dbReference>
<protein>
    <submittedName>
        <fullName evidence="3">Lectin</fullName>
    </submittedName>
</protein>
<comment type="caution">
    <text evidence="3">The sequence shown here is derived from an EMBL/GenBank/DDBJ whole genome shotgun (WGS) entry which is preliminary data.</text>
</comment>
<feature type="domain" description="Ricin B lectin" evidence="2">
    <location>
        <begin position="448"/>
        <end position="588"/>
    </location>
</feature>
<dbReference type="InterPro" id="IPR029010">
    <property type="entry name" value="ThuA-like"/>
</dbReference>
<dbReference type="InterPro" id="IPR000772">
    <property type="entry name" value="Ricin_B_lectin"/>
</dbReference>
<dbReference type="Proteomes" id="UP001501752">
    <property type="component" value="Unassembled WGS sequence"/>
</dbReference>
<dbReference type="InterPro" id="IPR035992">
    <property type="entry name" value="Ricin_B-like_lectins"/>
</dbReference>
<name>A0ABP9DAH9_9ACTN</name>
<dbReference type="PROSITE" id="PS50231">
    <property type="entry name" value="RICIN_B_LECTIN"/>
    <property type="match status" value="1"/>
</dbReference>
<dbReference type="PANTHER" id="PTHR40469">
    <property type="entry name" value="SECRETED GLYCOSYL HYDROLASE"/>
    <property type="match status" value="1"/>
</dbReference>
<evidence type="ECO:0000259" key="2">
    <source>
        <dbReference type="SMART" id="SM00458"/>
    </source>
</evidence>
<feature type="signal peptide" evidence="1">
    <location>
        <begin position="1"/>
        <end position="25"/>
    </location>
</feature>
<evidence type="ECO:0000313" key="4">
    <source>
        <dbReference type="Proteomes" id="UP001501752"/>
    </source>
</evidence>
<reference evidence="4" key="1">
    <citation type="journal article" date="2019" name="Int. J. Syst. Evol. Microbiol.">
        <title>The Global Catalogue of Microorganisms (GCM) 10K type strain sequencing project: providing services to taxonomists for standard genome sequencing and annotation.</title>
        <authorList>
            <consortium name="The Broad Institute Genomics Platform"/>
            <consortium name="The Broad Institute Genome Sequencing Center for Infectious Disease"/>
            <person name="Wu L."/>
            <person name="Ma J."/>
        </authorList>
    </citation>
    <scope>NUCLEOTIDE SEQUENCE [LARGE SCALE GENOMIC DNA]</scope>
    <source>
        <strain evidence="4">JCM 13006</strain>
    </source>
</reference>
<gene>
    <name evidence="3" type="ORF">GCM10023235_10500</name>
</gene>
<dbReference type="PANTHER" id="PTHR40469:SF2">
    <property type="entry name" value="GALACTOSE-BINDING DOMAIN-LIKE SUPERFAMILY PROTEIN"/>
    <property type="match status" value="1"/>
</dbReference>
<dbReference type="InterPro" id="IPR029062">
    <property type="entry name" value="Class_I_gatase-like"/>
</dbReference>
<dbReference type="Gene3D" id="2.80.10.50">
    <property type="match status" value="3"/>
</dbReference>
<keyword evidence="1" id="KW-0732">Signal</keyword>
<organism evidence="3 4">
    <name type="scientific">Kitasatospora terrestris</name>
    <dbReference type="NCBI Taxonomy" id="258051"/>
    <lineage>
        <taxon>Bacteria</taxon>
        <taxon>Bacillati</taxon>
        <taxon>Actinomycetota</taxon>
        <taxon>Actinomycetes</taxon>
        <taxon>Kitasatosporales</taxon>
        <taxon>Streptomycetaceae</taxon>
        <taxon>Kitasatospora</taxon>
    </lineage>
</organism>
<dbReference type="EMBL" id="BAABIS010000001">
    <property type="protein sequence ID" value="GAA4837394.1"/>
    <property type="molecule type" value="Genomic_DNA"/>
</dbReference>
<proteinExistence type="predicted"/>
<accession>A0ABP9DAH9</accession>
<dbReference type="SMART" id="SM00458">
    <property type="entry name" value="RICIN"/>
    <property type="match status" value="1"/>
</dbReference>
<dbReference type="CDD" id="cd00161">
    <property type="entry name" value="beta-trefoil_Ricin-like"/>
    <property type="match status" value="1"/>
</dbReference>
<dbReference type="Gene3D" id="3.40.50.880">
    <property type="match status" value="1"/>
</dbReference>
<dbReference type="Pfam" id="PF06283">
    <property type="entry name" value="ThuA"/>
    <property type="match status" value="1"/>
</dbReference>
<dbReference type="Pfam" id="PF06439">
    <property type="entry name" value="3keto-disac_hyd"/>
    <property type="match status" value="1"/>
</dbReference>
<dbReference type="SUPFAM" id="SSF52317">
    <property type="entry name" value="Class I glutamine amidotransferase-like"/>
    <property type="match status" value="1"/>
</dbReference>
<feature type="chain" id="PRO_5046728344" evidence="1">
    <location>
        <begin position="26"/>
        <end position="591"/>
    </location>
</feature>
<dbReference type="Gene3D" id="2.60.120.560">
    <property type="entry name" value="Exo-inulinase, domain 1"/>
    <property type="match status" value="1"/>
</dbReference>
<evidence type="ECO:0000313" key="3">
    <source>
        <dbReference type="EMBL" id="GAA4837394.1"/>
    </source>
</evidence>
<dbReference type="RefSeq" id="WP_345695576.1">
    <property type="nucleotide sequence ID" value="NZ_BAABIS010000001.1"/>
</dbReference>
<evidence type="ECO:0000256" key="1">
    <source>
        <dbReference type="SAM" id="SignalP"/>
    </source>
</evidence>
<keyword evidence="4" id="KW-1185">Reference proteome</keyword>
<sequence>MPRSRSLMGALALCSALALTTPAHAAEAAPAPYKVLVFSKAAGYVHDSIPTAVQTVKDLGAANGFTVDATADDTVFTDADLAQYKAVVFVSTTGDFLPDPDEQAAFERYIRAGGGYAGIHAAADGEYQWPFYGKLVGAWFRGHPSQQNARVTFEDRGNASTSHLPSTPWTRWDEWYNYQTNPRANTHVLASLDETSYQGGTMGGDHPITWCQDFAGGRSWYTGMGHTTASYTDPAFRAMLLGGIQYAAGTVHADCRPETGYTPLYNGDATGWTQAGPGGFDNSDATLSTRGGMGLYWRSTQLPSNRYSLKLDWKMQGDDNSGVYVGFPDPHGDPAVAVSKGYEIQLDATDTPARSTGSVYNFRAPDAAARDAALNAPGMWNTYEIVVDAPRIQVYLNGVKINDFTGDPARFTGTNIGLQNLSDSNHVSFRNVRVKSLDAVPTGPQAGRTYTLTSVASNKVADVAGASTADDAKVVQWPAAGSANQKWKLTDTGDGTYTLTAAHSGKCLDIPAGGTATNGTKLDQTTCTGGANQKWDLRPAGPLDQDTYLLTSAASGKCLDVPGATLTSGTQLQQWSCSGNPAQQWKLTQLD</sequence>
<dbReference type="Pfam" id="PF14200">
    <property type="entry name" value="RicinB_lectin_2"/>
    <property type="match status" value="2"/>
</dbReference>
<dbReference type="InterPro" id="IPR010496">
    <property type="entry name" value="AL/BT2_dom"/>
</dbReference>